<feature type="transmembrane region" description="Helical" evidence="1">
    <location>
        <begin position="16"/>
        <end position="35"/>
    </location>
</feature>
<name>C5KDE6_PERM5</name>
<dbReference type="InParanoid" id="C5KDE6"/>
<protein>
    <submittedName>
        <fullName evidence="2">Uncharacterized protein</fullName>
    </submittedName>
</protein>
<evidence type="ECO:0000313" key="2">
    <source>
        <dbReference type="EMBL" id="EER17498.1"/>
    </source>
</evidence>
<keyword evidence="1" id="KW-0472">Membrane</keyword>
<evidence type="ECO:0000256" key="1">
    <source>
        <dbReference type="SAM" id="Phobius"/>
    </source>
</evidence>
<dbReference type="Gene3D" id="3.40.50.1000">
    <property type="entry name" value="HAD superfamily/HAD-like"/>
    <property type="match status" value="1"/>
</dbReference>
<gene>
    <name evidence="2" type="ORF">Pmar_PMAR005452</name>
</gene>
<keyword evidence="1" id="KW-1133">Transmembrane helix</keyword>
<feature type="transmembrane region" description="Helical" evidence="1">
    <location>
        <begin position="104"/>
        <end position="121"/>
    </location>
</feature>
<dbReference type="AlphaFoldDB" id="C5KDE6"/>
<dbReference type="SUPFAM" id="SSF56784">
    <property type="entry name" value="HAD-like"/>
    <property type="match status" value="1"/>
</dbReference>
<dbReference type="GeneID" id="9062831"/>
<dbReference type="InterPro" id="IPR036412">
    <property type="entry name" value="HAD-like_sf"/>
</dbReference>
<reference evidence="2 3" key="1">
    <citation type="submission" date="2008-07" db="EMBL/GenBank/DDBJ databases">
        <authorList>
            <person name="El-Sayed N."/>
            <person name="Caler E."/>
            <person name="Inman J."/>
            <person name="Amedeo P."/>
            <person name="Hass B."/>
            <person name="Wortman J."/>
        </authorList>
    </citation>
    <scope>NUCLEOTIDE SEQUENCE [LARGE SCALE GENOMIC DNA]</scope>
    <source>
        <strain evidence="3">ATCC 50983 / TXsc</strain>
    </source>
</reference>
<dbReference type="EMBL" id="GG672071">
    <property type="protein sequence ID" value="EER17498.1"/>
    <property type="molecule type" value="Genomic_DNA"/>
</dbReference>
<dbReference type="RefSeq" id="XP_002785702.1">
    <property type="nucleotide sequence ID" value="XM_002785656.1"/>
</dbReference>
<evidence type="ECO:0000313" key="3">
    <source>
        <dbReference type="Proteomes" id="UP000007800"/>
    </source>
</evidence>
<dbReference type="OrthoDB" id="272411at2759"/>
<feature type="transmembrane region" description="Helical" evidence="1">
    <location>
        <begin position="71"/>
        <end position="92"/>
    </location>
</feature>
<sequence>MSYPRTSQYVISRYRLLLALFTLIPVAICLIPMYVAPRGAWYIPHMILGPIWAAVAADFNYKSCRDFTRKAVAGIWIGATTGVLVHYLVSLMSGTVDKPDEYPRLWAVFLQLPFTFIFCLARSTSGCKLDDVFYGQHALIVSSIPTEFFTISAYGEAVVYAVSGTVGILVTFTLIAVMNLLHWLPKPGLPPHEMFSYRAADFYDVLATHANSGRKEHRIVESTCEDFLEACMGITGGACPKELYGPAWQMAGFLLALRQVGLRGCYSDFIMEHYWDPLTSEVLRLRSDVGVVLRNVFDPRAEQVVVDTNLSARASRVESKLLRVDNKAEQGYMKGDFVPPKSSEFMRFQFMIGSIMFFAKRAEEFKEAVLKVRHGKLNRSGEVRGIRKIFADFINFWKVWWKKPFFNRTAEERSIQPQLMFGIRFTAAIVVASIVLIIESARDERWSKEWRKPNPGMLQAAMQWAGASRLGTLMVGDMQSDKDAAEGAGVIFRWAPEFFIKGIELPQIADVGTIVDEKFSSASL</sequence>
<dbReference type="Pfam" id="PF13242">
    <property type="entry name" value="Hydrolase_like"/>
    <property type="match status" value="1"/>
</dbReference>
<dbReference type="OMA" id="RIVESTC"/>
<organism evidence="3">
    <name type="scientific">Perkinsus marinus (strain ATCC 50983 / TXsc)</name>
    <dbReference type="NCBI Taxonomy" id="423536"/>
    <lineage>
        <taxon>Eukaryota</taxon>
        <taxon>Sar</taxon>
        <taxon>Alveolata</taxon>
        <taxon>Perkinsozoa</taxon>
        <taxon>Perkinsea</taxon>
        <taxon>Perkinsida</taxon>
        <taxon>Perkinsidae</taxon>
        <taxon>Perkinsus</taxon>
    </lineage>
</organism>
<keyword evidence="1" id="KW-0812">Transmembrane</keyword>
<dbReference type="InterPro" id="IPR023214">
    <property type="entry name" value="HAD_sf"/>
</dbReference>
<proteinExistence type="predicted"/>
<dbReference type="Proteomes" id="UP000007800">
    <property type="component" value="Unassembled WGS sequence"/>
</dbReference>
<keyword evidence="3" id="KW-1185">Reference proteome</keyword>
<accession>C5KDE6</accession>
<feature type="transmembrane region" description="Helical" evidence="1">
    <location>
        <begin position="160"/>
        <end position="184"/>
    </location>
</feature>
<feature type="transmembrane region" description="Helical" evidence="1">
    <location>
        <begin position="41"/>
        <end position="59"/>
    </location>
</feature>